<evidence type="ECO:0000256" key="2">
    <source>
        <dbReference type="ARBA" id="ARBA00024200"/>
    </source>
</evidence>
<keyword evidence="1" id="KW-0547">Nucleotide-binding</keyword>
<dbReference type="InterPro" id="IPR016155">
    <property type="entry name" value="Mopterin_synth/thiamin_S_b"/>
</dbReference>
<proteinExistence type="inferred from homology"/>
<dbReference type="NCBIfam" id="TIGR01682">
    <property type="entry name" value="moaD"/>
    <property type="match status" value="1"/>
</dbReference>
<dbReference type="PANTHER" id="PTHR33359:SF1">
    <property type="entry name" value="MOLYBDOPTERIN SYNTHASE SULFUR CARRIER SUBUNIT"/>
    <property type="match status" value="1"/>
</dbReference>
<dbReference type="UniPathway" id="UPA00344"/>
<name>A0A512BCD1_9BACT</name>
<organism evidence="4 5">
    <name type="scientific">Segetibacter aerophilus</name>
    <dbReference type="NCBI Taxonomy" id="670293"/>
    <lineage>
        <taxon>Bacteria</taxon>
        <taxon>Pseudomonadati</taxon>
        <taxon>Bacteroidota</taxon>
        <taxon>Chitinophagia</taxon>
        <taxon>Chitinophagales</taxon>
        <taxon>Chitinophagaceae</taxon>
        <taxon>Segetibacter</taxon>
    </lineage>
</organism>
<evidence type="ECO:0000313" key="5">
    <source>
        <dbReference type="Proteomes" id="UP000321513"/>
    </source>
</evidence>
<evidence type="ECO:0000313" key="4">
    <source>
        <dbReference type="EMBL" id="GEO09584.1"/>
    </source>
</evidence>
<dbReference type="InterPro" id="IPR012675">
    <property type="entry name" value="Beta-grasp_dom_sf"/>
</dbReference>
<dbReference type="GO" id="GO:0000166">
    <property type="term" value="F:nucleotide binding"/>
    <property type="evidence" value="ECO:0007669"/>
    <property type="project" value="UniProtKB-KW"/>
</dbReference>
<dbReference type="PANTHER" id="PTHR33359">
    <property type="entry name" value="MOLYBDOPTERIN SYNTHASE SULFUR CARRIER SUBUNIT"/>
    <property type="match status" value="1"/>
</dbReference>
<keyword evidence="5" id="KW-1185">Reference proteome</keyword>
<dbReference type="InterPro" id="IPR003749">
    <property type="entry name" value="ThiS/MoaD-like"/>
</dbReference>
<evidence type="ECO:0000256" key="1">
    <source>
        <dbReference type="ARBA" id="ARBA00022741"/>
    </source>
</evidence>
<dbReference type="EMBL" id="BJYT01000007">
    <property type="protein sequence ID" value="GEO09584.1"/>
    <property type="molecule type" value="Genomic_DNA"/>
</dbReference>
<dbReference type="Proteomes" id="UP000321513">
    <property type="component" value="Unassembled WGS sequence"/>
</dbReference>
<dbReference type="CDD" id="cd00754">
    <property type="entry name" value="Ubl_MoaD"/>
    <property type="match status" value="1"/>
</dbReference>
<evidence type="ECO:0000256" key="3">
    <source>
        <dbReference type="ARBA" id="ARBA00024247"/>
    </source>
</evidence>
<comment type="caution">
    <text evidence="4">The sequence shown here is derived from an EMBL/GenBank/DDBJ whole genome shotgun (WGS) entry which is preliminary data.</text>
</comment>
<reference evidence="4 5" key="1">
    <citation type="submission" date="2019-07" db="EMBL/GenBank/DDBJ databases">
        <title>Whole genome shotgun sequence of Segetibacter aerophilus NBRC 106135.</title>
        <authorList>
            <person name="Hosoyama A."/>
            <person name="Uohara A."/>
            <person name="Ohji S."/>
            <person name="Ichikawa N."/>
        </authorList>
    </citation>
    <scope>NUCLEOTIDE SEQUENCE [LARGE SCALE GENOMIC DNA]</scope>
    <source>
        <strain evidence="4 5">NBRC 106135</strain>
    </source>
</reference>
<dbReference type="SUPFAM" id="SSF54285">
    <property type="entry name" value="MoaD/ThiS"/>
    <property type="match status" value="1"/>
</dbReference>
<dbReference type="GO" id="GO:0006777">
    <property type="term" value="P:Mo-molybdopterin cofactor biosynthetic process"/>
    <property type="evidence" value="ECO:0007669"/>
    <property type="project" value="InterPro"/>
</dbReference>
<comment type="similarity">
    <text evidence="2">Belongs to the MoaD family.</text>
</comment>
<dbReference type="Pfam" id="PF02597">
    <property type="entry name" value="ThiS"/>
    <property type="match status" value="1"/>
</dbReference>
<dbReference type="InterPro" id="IPR044672">
    <property type="entry name" value="MOCS2A"/>
</dbReference>
<dbReference type="OrthoDB" id="598356at2"/>
<dbReference type="RefSeq" id="WP_147203709.1">
    <property type="nucleotide sequence ID" value="NZ_BJYT01000007.1"/>
</dbReference>
<gene>
    <name evidence="4" type="primary">moaD</name>
    <name evidence="4" type="ORF">SAE01_20800</name>
</gene>
<dbReference type="GO" id="GO:1990133">
    <property type="term" value="C:molybdopterin adenylyltransferase complex"/>
    <property type="evidence" value="ECO:0007669"/>
    <property type="project" value="TreeGrafter"/>
</dbReference>
<sequence length="79" mass="8665">MDVILFGISREIVGMKKLTISTAENIQTVGALKQWMKQKYPQIEKLNSLAVAVDSEYADDDQTLVDENEVAIIPPVSGG</sequence>
<protein>
    <recommendedName>
        <fullName evidence="3">Molybdopterin synthase sulfur carrier subunit</fullName>
    </recommendedName>
</protein>
<accession>A0A512BCD1</accession>
<dbReference type="AlphaFoldDB" id="A0A512BCD1"/>
<dbReference type="Gene3D" id="3.10.20.30">
    <property type="match status" value="1"/>
</dbReference>